<geneLocation type="mitochondrion" evidence="16"/>
<comment type="similarity">
    <text evidence="2 13">Belongs to the ATPase protein 8 family.</text>
</comment>
<dbReference type="GO" id="GO:0045259">
    <property type="term" value="C:proton-transporting ATP synthase complex"/>
    <property type="evidence" value="ECO:0007669"/>
    <property type="project" value="UniProtKB-KW"/>
</dbReference>
<keyword evidence="10 13" id="KW-0496">Mitochondrion</keyword>
<protein>
    <recommendedName>
        <fullName evidence="13">ATP synthase complex subunit 8</fullName>
    </recommendedName>
</protein>
<evidence type="ECO:0000256" key="12">
    <source>
        <dbReference type="ARBA" id="ARBA00024864"/>
    </source>
</evidence>
<gene>
    <name evidence="16" type="primary">ATP8</name>
</gene>
<evidence type="ECO:0000256" key="10">
    <source>
        <dbReference type="ARBA" id="ARBA00023128"/>
    </source>
</evidence>
<dbReference type="GO" id="GO:0015078">
    <property type="term" value="F:proton transmembrane transporter activity"/>
    <property type="evidence" value="ECO:0007669"/>
    <property type="project" value="InterPro"/>
</dbReference>
<evidence type="ECO:0000256" key="13">
    <source>
        <dbReference type="RuleBase" id="RU003661"/>
    </source>
</evidence>
<comment type="subunit">
    <text evidence="3">F-type ATPases have 2 components, CF(1) - the catalytic core - and CF(0) - the membrane proton channel.</text>
</comment>
<proteinExistence type="inferred from homology"/>
<reference evidence="15" key="1">
    <citation type="journal article" date="2017" name="Mitochondrial DNA Part B Resour">
        <title>The complete mitochondrial genome of the parasitic sheep ked Melophagus ovinus (Diptera: Hippoboscidae).</title>
        <authorList>
            <person name="Liu Z.Q."/>
            <person name="Nuer K."/>
            <person name="Wang G.L."/>
            <person name="Ailisir M."/>
            <person name="Zhang Z.Z."/>
            <person name="Wang Y.Z."/>
            <person name="Chen C.F."/>
        </authorList>
    </citation>
    <scope>NUCLEOTIDE SEQUENCE</scope>
</reference>
<keyword evidence="4 13" id="KW-0813">Transport</keyword>
<keyword evidence="11 14" id="KW-0472">Membrane</keyword>
<evidence type="ECO:0000256" key="2">
    <source>
        <dbReference type="ARBA" id="ARBA00008892"/>
    </source>
</evidence>
<dbReference type="GeneID" id="36489922"/>
<evidence type="ECO:0000256" key="14">
    <source>
        <dbReference type="SAM" id="Phobius"/>
    </source>
</evidence>
<organism evidence="16">
    <name type="scientific">Melophagus ovinus</name>
    <dbReference type="NCBI Taxonomy" id="452749"/>
    <lineage>
        <taxon>Eukaryota</taxon>
        <taxon>Metazoa</taxon>
        <taxon>Ecdysozoa</taxon>
        <taxon>Arthropoda</taxon>
        <taxon>Hexapoda</taxon>
        <taxon>Insecta</taxon>
        <taxon>Pterygota</taxon>
        <taxon>Neoptera</taxon>
        <taxon>Endopterygota</taxon>
        <taxon>Diptera</taxon>
        <taxon>Brachycera</taxon>
        <taxon>Muscomorpha</taxon>
        <taxon>Hippoboscoidea</taxon>
        <taxon>Hippoboscidae</taxon>
        <taxon>Melophagus</taxon>
    </lineage>
</organism>
<keyword evidence="7 13" id="KW-0375">Hydrogen ion transport</keyword>
<evidence type="ECO:0000256" key="6">
    <source>
        <dbReference type="ARBA" id="ARBA00022692"/>
    </source>
</evidence>
<dbReference type="AlphaFoldDB" id="A0A343WAT4"/>
<dbReference type="EMBL" id="KX870852">
    <property type="protein sequence ID" value="ART65745.1"/>
    <property type="molecule type" value="Genomic_DNA"/>
</dbReference>
<evidence type="ECO:0000256" key="1">
    <source>
        <dbReference type="ARBA" id="ARBA00004304"/>
    </source>
</evidence>
<evidence type="ECO:0000313" key="15">
    <source>
        <dbReference type="EMBL" id="ART65745.1"/>
    </source>
</evidence>
<reference evidence="16" key="2">
    <citation type="submission" date="2018-03" db="EMBL/GenBank/DDBJ databases">
        <title>The mitochondrial genome of the sheep ked, Melophagus ovinus (Diptera: Hippoboscidae): an unusual initiation codon and phylogenetic implications.</title>
        <authorList>
            <person name="Tang J."/>
            <person name="Cheng T."/>
            <person name="Li F."/>
            <person name="Duan D."/>
            <person name="Liu G."/>
        </authorList>
    </citation>
    <scope>NUCLEOTIDE SEQUENCE</scope>
</reference>
<evidence type="ECO:0000256" key="11">
    <source>
        <dbReference type="ARBA" id="ARBA00023136"/>
    </source>
</evidence>
<comment type="subcellular location">
    <subcellularLocation>
        <location evidence="1 13">Mitochondrion membrane</location>
        <topology evidence="1 13">Single-pass membrane protein</topology>
    </subcellularLocation>
</comment>
<keyword evidence="6 13" id="KW-0812">Transmembrane</keyword>
<sequence length="51" mass="6381">MPQMAPINWLSLFFMFNFIFIILCMLNYFNYNLMITKSKNKMNNFSMIWKW</sequence>
<dbReference type="GO" id="GO:0015986">
    <property type="term" value="P:proton motive force-driven ATP synthesis"/>
    <property type="evidence" value="ECO:0007669"/>
    <property type="project" value="InterPro"/>
</dbReference>
<evidence type="ECO:0000256" key="3">
    <source>
        <dbReference type="ARBA" id="ARBA00011291"/>
    </source>
</evidence>
<name>A0A343WAT4_9MUSC</name>
<evidence type="ECO:0000256" key="8">
    <source>
        <dbReference type="ARBA" id="ARBA00022989"/>
    </source>
</evidence>
<dbReference type="RefSeq" id="YP_009472872.1">
    <property type="nucleotide sequence ID" value="NC_037368.1"/>
</dbReference>
<evidence type="ECO:0000256" key="7">
    <source>
        <dbReference type="ARBA" id="ARBA00022781"/>
    </source>
</evidence>
<accession>A0A343WAT4</accession>
<dbReference type="EMBL" id="MH024396">
    <property type="protein sequence ID" value="AWB97138.1"/>
    <property type="molecule type" value="Genomic_DNA"/>
</dbReference>
<keyword evidence="9 13" id="KW-0406">Ion transport</keyword>
<dbReference type="Pfam" id="PF00895">
    <property type="entry name" value="ATP-synt_8"/>
    <property type="match status" value="1"/>
</dbReference>
<evidence type="ECO:0000256" key="9">
    <source>
        <dbReference type="ARBA" id="ARBA00023065"/>
    </source>
</evidence>
<dbReference type="GO" id="GO:0031966">
    <property type="term" value="C:mitochondrial membrane"/>
    <property type="evidence" value="ECO:0007669"/>
    <property type="project" value="UniProtKB-SubCell"/>
</dbReference>
<keyword evidence="8 14" id="KW-1133">Transmembrane helix</keyword>
<dbReference type="CTD" id="4509"/>
<evidence type="ECO:0000256" key="4">
    <source>
        <dbReference type="ARBA" id="ARBA00022448"/>
    </source>
</evidence>
<evidence type="ECO:0000256" key="5">
    <source>
        <dbReference type="ARBA" id="ARBA00022547"/>
    </source>
</evidence>
<feature type="transmembrane region" description="Helical" evidence="14">
    <location>
        <begin position="6"/>
        <end position="29"/>
    </location>
</feature>
<dbReference type="InterPro" id="IPR001421">
    <property type="entry name" value="ATP8_metazoa"/>
</dbReference>
<keyword evidence="5 13" id="KW-0138">CF(0)</keyword>
<comment type="function">
    <text evidence="12">Mitochondrial membrane ATP synthase (F(1)F(0) ATP synthase or Complex V) produces ATP from ADP in the presence of a proton gradient across the membrane which is generated by electron transport complexes of the respiratory chain. F-type ATPases consist of two structural domains, F(1) - containing the extramembraneous catalytic core and F(0) - containing the membrane proton channel, linked together by a central stalk and a peripheral stalk. During catalysis, ATP synthesis in the catalytic domain of F(1) is coupled via a rotary mechanism of the central stalk subunits to proton translocation. Part of the complex F(0) domain. Minor subunit located with subunit a in the membrane.</text>
</comment>
<evidence type="ECO:0000313" key="16">
    <source>
        <dbReference type="EMBL" id="AWB97138.1"/>
    </source>
</evidence>